<dbReference type="OrthoDB" id="3244206at2759"/>
<accession>A0A165FAT2</accession>
<organism evidence="1 2">
    <name type="scientific">Exidia glandulosa HHB12029</name>
    <dbReference type="NCBI Taxonomy" id="1314781"/>
    <lineage>
        <taxon>Eukaryota</taxon>
        <taxon>Fungi</taxon>
        <taxon>Dikarya</taxon>
        <taxon>Basidiomycota</taxon>
        <taxon>Agaricomycotina</taxon>
        <taxon>Agaricomycetes</taxon>
        <taxon>Auriculariales</taxon>
        <taxon>Exidiaceae</taxon>
        <taxon>Exidia</taxon>
    </lineage>
</organism>
<dbReference type="Proteomes" id="UP000077266">
    <property type="component" value="Unassembled WGS sequence"/>
</dbReference>
<evidence type="ECO:0000313" key="1">
    <source>
        <dbReference type="EMBL" id="KZV88693.1"/>
    </source>
</evidence>
<gene>
    <name evidence="1" type="ORF">EXIGLDRAFT_170810</name>
</gene>
<keyword evidence="2" id="KW-1185">Reference proteome</keyword>
<name>A0A165FAT2_EXIGL</name>
<dbReference type="AlphaFoldDB" id="A0A165FAT2"/>
<reference evidence="1 2" key="1">
    <citation type="journal article" date="2016" name="Mol. Biol. Evol.">
        <title>Comparative Genomics of Early-Diverging Mushroom-Forming Fungi Provides Insights into the Origins of Lignocellulose Decay Capabilities.</title>
        <authorList>
            <person name="Nagy L.G."/>
            <person name="Riley R."/>
            <person name="Tritt A."/>
            <person name="Adam C."/>
            <person name="Daum C."/>
            <person name="Floudas D."/>
            <person name="Sun H."/>
            <person name="Yadav J.S."/>
            <person name="Pangilinan J."/>
            <person name="Larsson K.H."/>
            <person name="Matsuura K."/>
            <person name="Barry K."/>
            <person name="Labutti K."/>
            <person name="Kuo R."/>
            <person name="Ohm R.A."/>
            <person name="Bhattacharya S.S."/>
            <person name="Shirouzu T."/>
            <person name="Yoshinaga Y."/>
            <person name="Martin F.M."/>
            <person name="Grigoriev I.V."/>
            <person name="Hibbett D.S."/>
        </authorList>
    </citation>
    <scope>NUCLEOTIDE SEQUENCE [LARGE SCALE GENOMIC DNA]</scope>
    <source>
        <strain evidence="1 2">HHB12029</strain>
    </source>
</reference>
<dbReference type="EMBL" id="KV426092">
    <property type="protein sequence ID" value="KZV88693.1"/>
    <property type="molecule type" value="Genomic_DNA"/>
</dbReference>
<protein>
    <submittedName>
        <fullName evidence="1">Uncharacterized protein</fullName>
    </submittedName>
</protein>
<dbReference type="InParanoid" id="A0A165FAT2"/>
<evidence type="ECO:0000313" key="2">
    <source>
        <dbReference type="Proteomes" id="UP000077266"/>
    </source>
</evidence>
<sequence length="282" mass="32835">MTARALAPTSTDNPTVFLQDRLEDGGISPQSPVPFFVLRYAAESIVFPEMQWSCAGDLLTVLAQIERERRRILALSQLHLDTDEVNSSTQYATTRPGRLRPVLKLAPWDRETLEWIVNKDRSTRIRYRIIVLHICNRHLVYTRARPKESAAVAGLLNRYFPAPADSERRARELAMHSDLSADEVRERDDFRQGAITFIKNAAEWDERRRKYYATINPDFDIYQEGEFSSYTRDFEANFHPTFRWWRVVDALNKYIARVHESVRDYEAMFPNGSYVPTLKAES</sequence>
<proteinExistence type="predicted"/>